<dbReference type="AlphaFoldDB" id="A0A835RG69"/>
<evidence type="ECO:0000313" key="3">
    <source>
        <dbReference type="EMBL" id="KAG0490609.1"/>
    </source>
</evidence>
<dbReference type="OrthoDB" id="768690at2759"/>
<gene>
    <name evidence="3" type="ORF">HPP92_007472</name>
</gene>
<evidence type="ECO:0000256" key="1">
    <source>
        <dbReference type="SAM" id="Phobius"/>
    </source>
</evidence>
<dbReference type="Proteomes" id="UP000639772">
    <property type="component" value="Chromosome 3"/>
</dbReference>
<evidence type="ECO:0000313" key="4">
    <source>
        <dbReference type="Proteomes" id="UP000639772"/>
    </source>
</evidence>
<accession>A0A835RG69</accession>
<protein>
    <submittedName>
        <fullName evidence="3">Uncharacterized protein</fullName>
    </submittedName>
</protein>
<dbReference type="Pfam" id="PF06697">
    <property type="entry name" value="DUF1191"/>
    <property type="match status" value="1"/>
</dbReference>
<keyword evidence="2" id="KW-0732">Signal</keyword>
<keyword evidence="1" id="KW-0812">Transmembrane</keyword>
<feature type="transmembrane region" description="Helical" evidence="1">
    <location>
        <begin position="223"/>
        <end position="248"/>
    </location>
</feature>
<comment type="caution">
    <text evidence="3">The sequence shown here is derived from an EMBL/GenBank/DDBJ whole genome shotgun (WGS) entry which is preliminary data.</text>
</comment>
<keyword evidence="1" id="KW-0472">Membrane</keyword>
<dbReference type="PANTHER" id="PTHR33512">
    <property type="entry name" value="PROTEIN, PUTATIVE (DUF1191)-RELATED"/>
    <property type="match status" value="1"/>
</dbReference>
<dbReference type="EMBL" id="JADCNM010000003">
    <property type="protein sequence ID" value="KAG0490609.1"/>
    <property type="molecule type" value="Genomic_DNA"/>
</dbReference>
<dbReference type="InterPro" id="IPR010605">
    <property type="entry name" value="DUF1191"/>
</dbReference>
<proteinExistence type="predicted"/>
<reference evidence="3 4" key="1">
    <citation type="journal article" date="2020" name="Nat. Food">
        <title>A phased Vanilla planifolia genome enables genetic improvement of flavour and production.</title>
        <authorList>
            <person name="Hasing T."/>
            <person name="Tang H."/>
            <person name="Brym M."/>
            <person name="Khazi F."/>
            <person name="Huang T."/>
            <person name="Chambers A.H."/>
        </authorList>
    </citation>
    <scope>NUCLEOTIDE SEQUENCE [LARGE SCALE GENOMIC DNA]</scope>
    <source>
        <tissue evidence="3">Leaf</tissue>
    </source>
</reference>
<organism evidence="3 4">
    <name type="scientific">Vanilla planifolia</name>
    <name type="common">Vanilla</name>
    <dbReference type="NCBI Taxonomy" id="51239"/>
    <lineage>
        <taxon>Eukaryota</taxon>
        <taxon>Viridiplantae</taxon>
        <taxon>Streptophyta</taxon>
        <taxon>Embryophyta</taxon>
        <taxon>Tracheophyta</taxon>
        <taxon>Spermatophyta</taxon>
        <taxon>Magnoliopsida</taxon>
        <taxon>Liliopsida</taxon>
        <taxon>Asparagales</taxon>
        <taxon>Orchidaceae</taxon>
        <taxon>Vanilloideae</taxon>
        <taxon>Vanilleae</taxon>
        <taxon>Vanilla</taxon>
    </lineage>
</organism>
<dbReference type="GO" id="GO:0016020">
    <property type="term" value="C:membrane"/>
    <property type="evidence" value="ECO:0007669"/>
    <property type="project" value="TreeGrafter"/>
</dbReference>
<name>A0A835RG69_VANPL</name>
<feature type="signal peptide" evidence="2">
    <location>
        <begin position="1"/>
        <end position="22"/>
    </location>
</feature>
<feature type="chain" id="PRO_5032401987" evidence="2">
    <location>
        <begin position="23"/>
        <end position="294"/>
    </location>
</feature>
<evidence type="ECO:0000256" key="2">
    <source>
        <dbReference type="SAM" id="SignalP"/>
    </source>
</evidence>
<sequence>MKPRLVFCLFLCFFLFYPAVEGDETLADVIRDRAIRASVLHRSSSEFTVPLPDNLSGVEASAMRLRSRALWLKGANLSSFQFPPGILPQPYERRVLIVCHSLGNWSSSLYRNIPGYTLASQVVGLFAYDNWNVNSGEIPRELGFVTTGETIRIAFPESKKSTERYCARFGAEGAVSMEGEAVMGRCSTNGTGYFGVVVRDSFRVGLPPPPVASAGAERRWNSWALAYVGGFLGLVLLGVLGILMVIFVRRKKEIEMRKEADEGEELRIVWVGGSRMPCAGLTRTQPVLESSNAP</sequence>
<keyword evidence="1" id="KW-1133">Transmembrane helix</keyword>
<dbReference type="PANTHER" id="PTHR33512:SF33">
    <property type="entry name" value="OS06G0158800 PROTEIN"/>
    <property type="match status" value="1"/>
</dbReference>